<reference evidence="2" key="3">
    <citation type="submission" date="2006-03" db="EMBL/GenBank/DDBJ databases">
        <title>Staphylococcus aureus IMCJ1379 plasmid pSA1379, complete sequence.</title>
        <authorList>
            <person name="Sekiguchi J."/>
            <person name="Okuyama S."/>
            <person name="Oohara T."/>
            <person name="Kirikae T."/>
        </authorList>
    </citation>
    <scope>NUCLEOTIDE SEQUENCE</scope>
    <source>
        <strain evidence="2">IMCJ1379</strain>
        <plasmid evidence="2">pSA1379</plasmid>
    </source>
</reference>
<evidence type="ECO:0000256" key="1">
    <source>
        <dbReference type="SAM" id="Phobius"/>
    </source>
</evidence>
<feature type="transmembrane region" description="Helical" evidence="1">
    <location>
        <begin position="24"/>
        <end position="48"/>
    </location>
</feature>
<protein>
    <submittedName>
        <fullName evidence="2">Uncharacterized protein</fullName>
    </submittedName>
</protein>
<organism evidence="2">
    <name type="scientific">Staphylococcus aureus</name>
    <dbReference type="NCBI Taxonomy" id="1280"/>
    <lineage>
        <taxon>Bacteria</taxon>
        <taxon>Bacillati</taxon>
        <taxon>Bacillota</taxon>
        <taxon>Bacilli</taxon>
        <taxon>Bacillales</taxon>
        <taxon>Staphylococcaceae</taxon>
        <taxon>Staphylococcus</taxon>
    </lineage>
</organism>
<sequence length="55" mass="6286">MFTDGIIIESPISQASIDEERRCITLLIIFVHIIPPVISGCAVAYYTYWLSKRNK</sequence>
<keyword evidence="1" id="KW-1133">Transmembrane helix</keyword>
<proteinExistence type="predicted"/>
<keyword evidence="2" id="KW-0614">Plasmid</keyword>
<name>Q1XG21_STAAU</name>
<accession>Q1XG21</accession>
<dbReference type="NCBIfam" id="NF033608">
    <property type="entry name" value="type_I_tox_Fst"/>
    <property type="match status" value="1"/>
</dbReference>
<evidence type="ECO:0000313" key="2">
    <source>
        <dbReference type="EMBL" id="BAE92841.1"/>
    </source>
</evidence>
<gene>
    <name evidence="2" type="primary">SAP007</name>
</gene>
<dbReference type="AlphaFoldDB" id="Q1XG21"/>
<keyword evidence="1" id="KW-0812">Transmembrane</keyword>
<geneLocation type="plasmid" evidence="2">
    <name>pSA1379</name>
</geneLocation>
<dbReference type="EMBL" id="AB255366">
    <property type="protein sequence ID" value="BAE92841.1"/>
    <property type="molecule type" value="Genomic_DNA"/>
</dbReference>
<keyword evidence="1" id="KW-0472">Membrane</keyword>
<reference evidence="2" key="2">
    <citation type="journal article" date="2002" name="Antimicrob. Agents Chemother.">
        <title>Organization of the antiseptic resistance gene qacA and Tn552-related beta-lactamase genes in multidrug-resistant Staphylococcus haemolyticus strains of animal and human origins.</title>
        <authorList>
            <person name="Anthonisen I.L."/>
            <person name="Sunde M."/>
            <person name="Steinum T.M."/>
            <person name="Sidhu M.S."/>
            <person name="Sorum H."/>
        </authorList>
    </citation>
    <scope>NUCLEOTIDE SEQUENCE</scope>
    <source>
        <strain evidence="2">IMCJ1379</strain>
        <plasmid evidence="2">pSA1379</plasmid>
    </source>
</reference>
<reference evidence="2" key="1">
    <citation type="journal article" date="2001" name="Lancet">
        <title>Whole genome sequencing of meticillin-resistant Staphylococcus aureus.</title>
        <authorList>
            <person name="Kuroda M."/>
            <person name="Ohta T."/>
            <person name="Uchiyama I."/>
            <person name="Baba T."/>
            <person name="Yuzawa H."/>
            <person name="Kobayashi I."/>
            <person name="Cui L."/>
            <person name="Oguchi A."/>
            <person name="Aoki K."/>
            <person name="Nagai Y."/>
            <person name="Lian J."/>
            <person name="Ito T."/>
            <person name="Kanamori M."/>
            <person name="Matsumaru H."/>
            <person name="Maruyama A."/>
            <person name="Murakami H."/>
            <person name="Hosoyama A."/>
            <person name="Mizutani-Ui Y."/>
            <person name="Takahashi N.K."/>
            <person name="Sawano T."/>
            <person name="Inoue R."/>
            <person name="Kaito C."/>
            <person name="Sekimizu K."/>
            <person name="Hirakawa H."/>
            <person name="Kuhara S."/>
            <person name="Goto S."/>
            <person name="Yabuzaki J."/>
            <person name="Kanehisa M."/>
            <person name="Yamashita A."/>
            <person name="Oshima K."/>
            <person name="Furuya K."/>
            <person name="Yoshino C."/>
            <person name="Shiba T."/>
            <person name="Hattori M."/>
            <person name="Ogasawara N."/>
            <person name="Hayashi H."/>
            <person name="Hiramatsu K."/>
        </authorList>
    </citation>
    <scope>NUCLEOTIDE SEQUENCE</scope>
    <source>
        <strain evidence="2">IMCJ1379</strain>
        <plasmid evidence="2">pSA1379</plasmid>
    </source>
</reference>